<evidence type="ECO:0000313" key="4">
    <source>
        <dbReference type="Proteomes" id="UP000565715"/>
    </source>
</evidence>
<dbReference type="AlphaFoldDB" id="A0A846XSN8"/>
<keyword evidence="2" id="KW-0472">Membrane</keyword>
<keyword evidence="4" id="KW-1185">Reference proteome</keyword>
<reference evidence="3 4" key="1">
    <citation type="submission" date="2020-04" db="EMBL/GenBank/DDBJ databases">
        <title>MicrobeNet Type strains.</title>
        <authorList>
            <person name="Nicholson A.C."/>
        </authorList>
    </citation>
    <scope>NUCLEOTIDE SEQUENCE [LARGE SCALE GENOMIC DNA]</scope>
    <source>
        <strain evidence="3 4">DSM 45078</strain>
    </source>
</reference>
<sequence>MSWKERIEDVRYRPNEYQRMWSLSEHSGGAGREAHYAPTDVTVSLGRRPGAREYKDPHWYKRRRSPLSVAPLELEVIQPLPDVCAAHGRPAVSRLLVRSLFYETTVHPRHPQTGRSMGRHPTPVSTIVAGEWPICDRCTRRRQWYHGTAGVLVLVMALNVIAMIVVARVLEYEPLIVPLAVATFPGSLPIGLIVALLLYEKGNTRVQVRPIDDERFLRVDAHPNFATALHRIPSPPPAEELPPPRLRLENGRVVPDCSAPNDRTTRPQRPTRWGA</sequence>
<proteinExistence type="predicted"/>
<dbReference type="Proteomes" id="UP000565715">
    <property type="component" value="Unassembled WGS sequence"/>
</dbReference>
<feature type="region of interest" description="Disordered" evidence="1">
    <location>
        <begin position="231"/>
        <end position="275"/>
    </location>
</feature>
<protein>
    <submittedName>
        <fullName evidence="3">Uncharacterized protein</fullName>
    </submittedName>
</protein>
<evidence type="ECO:0000256" key="1">
    <source>
        <dbReference type="SAM" id="MobiDB-lite"/>
    </source>
</evidence>
<name>A0A846XSN8_9NOCA</name>
<gene>
    <name evidence="3" type="ORF">HGA13_31210</name>
</gene>
<feature type="transmembrane region" description="Helical" evidence="2">
    <location>
        <begin position="149"/>
        <end position="170"/>
    </location>
</feature>
<keyword evidence="2" id="KW-0812">Transmembrane</keyword>
<feature type="transmembrane region" description="Helical" evidence="2">
    <location>
        <begin position="176"/>
        <end position="199"/>
    </location>
</feature>
<dbReference type="EMBL" id="JAAXOO010000009">
    <property type="protein sequence ID" value="NKY37503.1"/>
    <property type="molecule type" value="Genomic_DNA"/>
</dbReference>
<feature type="compositionally biased region" description="Pro residues" evidence="1">
    <location>
        <begin position="233"/>
        <end position="245"/>
    </location>
</feature>
<organism evidence="3 4">
    <name type="scientific">Nocardia speluncae</name>
    <dbReference type="NCBI Taxonomy" id="419477"/>
    <lineage>
        <taxon>Bacteria</taxon>
        <taxon>Bacillati</taxon>
        <taxon>Actinomycetota</taxon>
        <taxon>Actinomycetes</taxon>
        <taxon>Mycobacteriales</taxon>
        <taxon>Nocardiaceae</taxon>
        <taxon>Nocardia</taxon>
    </lineage>
</organism>
<evidence type="ECO:0000313" key="3">
    <source>
        <dbReference type="EMBL" id="NKY37503.1"/>
    </source>
</evidence>
<accession>A0A846XSN8</accession>
<evidence type="ECO:0000256" key="2">
    <source>
        <dbReference type="SAM" id="Phobius"/>
    </source>
</evidence>
<keyword evidence="2" id="KW-1133">Transmembrane helix</keyword>
<dbReference type="RefSeq" id="WP_068044102.1">
    <property type="nucleotide sequence ID" value="NZ_JAAXOO010000009.1"/>
</dbReference>
<comment type="caution">
    <text evidence="3">The sequence shown here is derived from an EMBL/GenBank/DDBJ whole genome shotgun (WGS) entry which is preliminary data.</text>
</comment>